<dbReference type="Proteomes" id="UP000001203">
    <property type="component" value="Chromosome circular"/>
</dbReference>
<dbReference type="OrthoDB" id="428401at2"/>
<protein>
    <submittedName>
        <fullName evidence="2">Uncharacterized protein</fullName>
    </submittedName>
</protein>
<evidence type="ECO:0000256" key="1">
    <source>
        <dbReference type="SAM" id="Phobius"/>
    </source>
</evidence>
<feature type="transmembrane region" description="Helical" evidence="1">
    <location>
        <begin position="51"/>
        <end position="68"/>
    </location>
</feature>
<gene>
    <name evidence="2" type="ordered locus">cce_2351</name>
</gene>
<keyword evidence="1" id="KW-0812">Transmembrane</keyword>
<dbReference type="EMBL" id="CP000806">
    <property type="protein sequence ID" value="ACB51701.1"/>
    <property type="molecule type" value="Genomic_DNA"/>
</dbReference>
<keyword evidence="1" id="KW-1133">Transmembrane helix</keyword>
<evidence type="ECO:0000313" key="2">
    <source>
        <dbReference type="EMBL" id="ACB51701.1"/>
    </source>
</evidence>
<dbReference type="RefSeq" id="WP_012361864.1">
    <property type="nucleotide sequence ID" value="NC_010546.1"/>
</dbReference>
<dbReference type="eggNOG" id="ENOG5032QVG">
    <property type="taxonomic scope" value="Bacteria"/>
</dbReference>
<sequence length="190" mass="21725">MIQYGLMISGNNWKPGIGDPTIMGWLTVLGYFITAILCFKCGQKKKNSHWIWWALSLLLLILGINKQLDLQSWFTIMGKKIAIKQGWYEKRRFVQRDFIIGLVAISSASFMFIMQWMGTKVKQFILPLLGLIFLLVFIIIRATSFHHVDRLLGWELGGIRLNWILELGGISCLAIAAIKEILTPNKRSPS</sequence>
<feature type="transmembrane region" description="Helical" evidence="1">
    <location>
        <begin position="124"/>
        <end position="143"/>
    </location>
</feature>
<dbReference type="AlphaFoldDB" id="B1WQJ0"/>
<feature type="transmembrane region" description="Helical" evidence="1">
    <location>
        <begin position="98"/>
        <end position="117"/>
    </location>
</feature>
<accession>B1WQJ0</accession>
<feature type="transmembrane region" description="Helical" evidence="1">
    <location>
        <begin position="163"/>
        <end position="182"/>
    </location>
</feature>
<keyword evidence="3" id="KW-1185">Reference proteome</keyword>
<proteinExistence type="predicted"/>
<reference evidence="2 3" key="1">
    <citation type="journal article" date="2008" name="Proc. Natl. Acad. Sci. U.S.A.">
        <title>The genome of Cyanothece 51142, a unicellular diazotrophic cyanobacterium important in the marine nitrogen cycle.</title>
        <authorList>
            <person name="Welsh E.A."/>
            <person name="Liberton M."/>
            <person name="Stoeckel J."/>
            <person name="Loh T."/>
            <person name="Elvitigala T."/>
            <person name="Wang C."/>
            <person name="Wollam A."/>
            <person name="Fulton R.S."/>
            <person name="Clifton S.W."/>
            <person name="Jacobs J.M."/>
            <person name="Aurora R."/>
            <person name="Ghosh B.K."/>
            <person name="Sherman L.A."/>
            <person name="Smith R.D."/>
            <person name="Wilson R.K."/>
            <person name="Pakrasi H.B."/>
        </authorList>
    </citation>
    <scope>NUCLEOTIDE SEQUENCE [LARGE SCALE GENOMIC DNA]</scope>
    <source>
        <strain evidence="3">ATCC 51142 / BH68</strain>
    </source>
</reference>
<keyword evidence="1" id="KW-0472">Membrane</keyword>
<organism evidence="2 3">
    <name type="scientific">Crocosphaera subtropica (strain ATCC 51142 / BH68)</name>
    <name type="common">Cyanothece sp. (strain ATCC 51142)</name>
    <dbReference type="NCBI Taxonomy" id="43989"/>
    <lineage>
        <taxon>Bacteria</taxon>
        <taxon>Bacillati</taxon>
        <taxon>Cyanobacteriota</taxon>
        <taxon>Cyanophyceae</taxon>
        <taxon>Oscillatoriophycideae</taxon>
        <taxon>Chroococcales</taxon>
        <taxon>Aphanothecaceae</taxon>
        <taxon>Crocosphaera</taxon>
        <taxon>Crocosphaera subtropica</taxon>
    </lineage>
</organism>
<name>B1WQJ0_CROS5</name>
<dbReference type="KEGG" id="cyt:cce_2351"/>
<evidence type="ECO:0000313" key="3">
    <source>
        <dbReference type="Proteomes" id="UP000001203"/>
    </source>
</evidence>
<dbReference type="HOGENOM" id="CLU_1383183_0_0_3"/>
<feature type="transmembrane region" description="Helical" evidence="1">
    <location>
        <begin position="22"/>
        <end position="39"/>
    </location>
</feature>